<dbReference type="RefSeq" id="XP_027199947.1">
    <property type="nucleotide sequence ID" value="XM_027344146.1"/>
</dbReference>
<organism evidence="1 2">
    <name type="scientific">Dermatophagoides pteronyssinus</name>
    <name type="common">European house dust mite</name>
    <dbReference type="NCBI Taxonomy" id="6956"/>
    <lineage>
        <taxon>Eukaryota</taxon>
        <taxon>Metazoa</taxon>
        <taxon>Ecdysozoa</taxon>
        <taxon>Arthropoda</taxon>
        <taxon>Chelicerata</taxon>
        <taxon>Arachnida</taxon>
        <taxon>Acari</taxon>
        <taxon>Acariformes</taxon>
        <taxon>Sarcoptiformes</taxon>
        <taxon>Astigmata</taxon>
        <taxon>Psoroptidia</taxon>
        <taxon>Analgoidea</taxon>
        <taxon>Pyroglyphidae</taxon>
        <taxon>Dermatophagoidinae</taxon>
        <taxon>Dermatophagoides</taxon>
    </lineage>
</organism>
<gene>
    <name evidence="2" type="primary">LOC113794059</name>
</gene>
<dbReference type="Proteomes" id="UP000515146">
    <property type="component" value="Unplaced"/>
</dbReference>
<dbReference type="AlphaFoldDB" id="A0A6P6Y381"/>
<evidence type="ECO:0000313" key="2">
    <source>
        <dbReference type="RefSeq" id="XP_027199947.1"/>
    </source>
</evidence>
<reference evidence="2" key="1">
    <citation type="submission" date="2025-08" db="UniProtKB">
        <authorList>
            <consortium name="RefSeq"/>
        </authorList>
    </citation>
    <scope>IDENTIFICATION</scope>
    <source>
        <strain evidence="2">Airmid</strain>
    </source>
</reference>
<protein>
    <submittedName>
        <fullName evidence="2">Uncharacterized protein LOC113794059</fullName>
    </submittedName>
</protein>
<dbReference type="KEGG" id="dpte:113794059"/>
<evidence type="ECO:0000313" key="1">
    <source>
        <dbReference type="Proteomes" id="UP000515146"/>
    </source>
</evidence>
<sequence length="165" mass="19866">MDQQESERKCSKRKLTNINVDLDVEYFDKIKKIFLIERYKPPPFETRIQSWLNGTIEISPEIDCEIYFTKDLIKIIDTIHDDLVGANRMFKHYIPDTEFRKIWWKILEIYPNPIRKRFDNFNFQIGSSRDPLISFLMDKVRNNNAKYNQRKRRASKKLTTTITVA</sequence>
<accession>A0A6P6Y381</accession>
<keyword evidence="1" id="KW-1185">Reference proteome</keyword>
<name>A0A6P6Y381_DERPT</name>
<dbReference type="InParanoid" id="A0A6P6Y381"/>
<proteinExistence type="predicted"/>